<evidence type="ECO:0000313" key="4">
    <source>
        <dbReference type="Proteomes" id="UP000034664"/>
    </source>
</evidence>
<dbReference type="SUPFAM" id="SSF56235">
    <property type="entry name" value="N-terminal nucleophile aminohydrolases (Ntn hydrolases)"/>
    <property type="match status" value="1"/>
</dbReference>
<dbReference type="Pfam" id="PF13230">
    <property type="entry name" value="GATase_4"/>
    <property type="match status" value="1"/>
</dbReference>
<evidence type="ECO:0000256" key="1">
    <source>
        <dbReference type="ARBA" id="ARBA00022962"/>
    </source>
</evidence>
<dbReference type="PANTHER" id="PTHR42824:SF1">
    <property type="entry name" value="GLUTAMINE AMIDOTRANSFERASE YAFJ-RELATED"/>
    <property type="match status" value="1"/>
</dbReference>
<dbReference type="InterPro" id="IPR017932">
    <property type="entry name" value="GATase_2_dom"/>
</dbReference>
<feature type="domain" description="Glutamine amidotransferase type-2" evidence="2">
    <location>
        <begin position="1"/>
        <end position="190"/>
    </location>
</feature>
<dbReference type="Proteomes" id="UP000034664">
    <property type="component" value="Unassembled WGS sequence"/>
</dbReference>
<dbReference type="EMBL" id="LBZM01000005">
    <property type="protein sequence ID" value="KKR72463.1"/>
    <property type="molecule type" value="Genomic_DNA"/>
</dbReference>
<evidence type="ECO:0000313" key="3">
    <source>
        <dbReference type="EMBL" id="KKR72463.1"/>
    </source>
</evidence>
<dbReference type="InterPro" id="IPR026869">
    <property type="entry name" value="EgtC-like"/>
</dbReference>
<proteinExistence type="predicted"/>
<sequence length="190" mass="21608">MARLLGIITRQPVDFSLSIGQPQHITYSTHGWGVAWYDQSRKLHIQKGRRSALNQHLNQSVQTQIVTHQLIFHMRQATSGDVSDKNTHPFSYQHYAFAHNGSVNKEKLSAHLKPPFNANFQSEPIDSEIYFRAIMQKASEMEPQEAIKQVVKEANNPRGANFLLADGQTLYAYRFGLPLYWTSVVLDSVA</sequence>
<dbReference type="PANTHER" id="PTHR42824">
    <property type="entry name" value="GLUTAMINE AMIDOTRANSFERASE"/>
    <property type="match status" value="1"/>
</dbReference>
<comment type="caution">
    <text evidence="3">The sequence shown here is derived from an EMBL/GenBank/DDBJ whole genome shotgun (WGS) entry which is preliminary data.</text>
</comment>
<dbReference type="CDD" id="cd01908">
    <property type="entry name" value="YafJ"/>
    <property type="match status" value="1"/>
</dbReference>
<protein>
    <recommendedName>
        <fullName evidence="2">Glutamine amidotransferase type-2 domain-containing protein</fullName>
    </recommendedName>
</protein>
<dbReference type="PROSITE" id="PS51278">
    <property type="entry name" value="GATASE_TYPE_2"/>
    <property type="match status" value="1"/>
</dbReference>
<organism evidence="3 4">
    <name type="scientific">Candidatus Roizmanbacteria bacterium GW2011_GWB1_40_7</name>
    <dbReference type="NCBI Taxonomy" id="1618482"/>
    <lineage>
        <taxon>Bacteria</taxon>
        <taxon>Candidatus Roizmaniibacteriota</taxon>
    </lineage>
</organism>
<keyword evidence="1" id="KW-0315">Glutamine amidotransferase</keyword>
<name>A0A0G0T607_9BACT</name>
<reference evidence="3 4" key="1">
    <citation type="journal article" date="2015" name="Nature">
        <title>rRNA introns, odd ribosomes, and small enigmatic genomes across a large radiation of phyla.</title>
        <authorList>
            <person name="Brown C.T."/>
            <person name="Hug L.A."/>
            <person name="Thomas B.C."/>
            <person name="Sharon I."/>
            <person name="Castelle C.J."/>
            <person name="Singh A."/>
            <person name="Wilkins M.J."/>
            <person name="Williams K.H."/>
            <person name="Banfield J.F."/>
        </authorList>
    </citation>
    <scope>NUCLEOTIDE SEQUENCE [LARGE SCALE GENOMIC DNA]</scope>
</reference>
<accession>A0A0G0T607</accession>
<gene>
    <name evidence="3" type="ORF">UU14_C0005G0031</name>
</gene>
<dbReference type="InterPro" id="IPR029055">
    <property type="entry name" value="Ntn_hydrolases_N"/>
</dbReference>
<dbReference type="AlphaFoldDB" id="A0A0G0T607"/>
<dbReference type="Gene3D" id="3.60.20.10">
    <property type="entry name" value="Glutamine Phosphoribosylpyrophosphate, subunit 1, domain 1"/>
    <property type="match status" value="1"/>
</dbReference>
<evidence type="ECO:0000259" key="2">
    <source>
        <dbReference type="PROSITE" id="PS51278"/>
    </source>
</evidence>